<reference evidence="3" key="1">
    <citation type="journal article" date="2019" name="Int. J. Syst. Evol. Microbiol.">
        <title>The Global Catalogue of Microorganisms (GCM) 10K type strain sequencing project: providing services to taxonomists for standard genome sequencing and annotation.</title>
        <authorList>
            <consortium name="The Broad Institute Genomics Platform"/>
            <consortium name="The Broad Institute Genome Sequencing Center for Infectious Disease"/>
            <person name="Wu L."/>
            <person name="Ma J."/>
        </authorList>
    </citation>
    <scope>NUCLEOTIDE SEQUENCE [LARGE SCALE GENOMIC DNA]</scope>
    <source>
        <strain evidence="3">CGMCC 1.7693</strain>
    </source>
</reference>
<dbReference type="EMBL" id="BMLW01000002">
    <property type="protein sequence ID" value="GGP08918.1"/>
    <property type="molecule type" value="Genomic_DNA"/>
</dbReference>
<feature type="transmembrane region" description="Helical" evidence="1">
    <location>
        <begin position="31"/>
        <end position="50"/>
    </location>
</feature>
<comment type="caution">
    <text evidence="2">The sequence shown here is derived from an EMBL/GenBank/DDBJ whole genome shotgun (WGS) entry which is preliminary data.</text>
</comment>
<keyword evidence="3" id="KW-1185">Reference proteome</keyword>
<evidence type="ECO:0000313" key="3">
    <source>
        <dbReference type="Proteomes" id="UP000641206"/>
    </source>
</evidence>
<feature type="transmembrane region" description="Helical" evidence="1">
    <location>
        <begin position="95"/>
        <end position="114"/>
    </location>
</feature>
<keyword evidence="1" id="KW-0472">Membrane</keyword>
<dbReference type="RefSeq" id="WP_188733440.1">
    <property type="nucleotide sequence ID" value="NZ_BMLW01000002.1"/>
</dbReference>
<feature type="transmembrane region" description="Helical" evidence="1">
    <location>
        <begin position="153"/>
        <end position="170"/>
    </location>
</feature>
<evidence type="ECO:0000256" key="1">
    <source>
        <dbReference type="SAM" id="Phobius"/>
    </source>
</evidence>
<sequence length="181" mass="21990">MQSTWKEVVELLQQYREVRTEYWFSENLFTFSWWILFFTTVGIFIVWLIILDKKRIFEIVTYGFFVTAVGVVGDAIGVSLMLWHYPNTLLPVSQIAEVHTVQMPIIYMLIYQYFHTWKSFFIASILNAFVFAFILEPLLVWLQIYELHHWKHIYSFVPYIMIAVIFKFVVNKFRHLDRYYK</sequence>
<gene>
    <name evidence="2" type="ORF">GCM10011346_11160</name>
</gene>
<proteinExistence type="predicted"/>
<evidence type="ECO:0000313" key="2">
    <source>
        <dbReference type="EMBL" id="GGP08918.1"/>
    </source>
</evidence>
<organism evidence="2 3">
    <name type="scientific">Oceanobacillus neutriphilus</name>
    <dbReference type="NCBI Taxonomy" id="531815"/>
    <lineage>
        <taxon>Bacteria</taxon>
        <taxon>Bacillati</taxon>
        <taxon>Bacillota</taxon>
        <taxon>Bacilli</taxon>
        <taxon>Bacillales</taxon>
        <taxon>Bacillaceae</taxon>
        <taxon>Oceanobacillus</taxon>
    </lineage>
</organism>
<feature type="transmembrane region" description="Helical" evidence="1">
    <location>
        <begin position="121"/>
        <end position="141"/>
    </location>
</feature>
<name>A0ABQ2NQ39_9BACI</name>
<dbReference type="InterPro" id="IPR048147">
    <property type="entry name" value="CBO0543-like"/>
</dbReference>
<accession>A0ABQ2NQ39</accession>
<keyword evidence="1" id="KW-0812">Transmembrane</keyword>
<protein>
    <submittedName>
        <fullName evidence="2">Uncharacterized protein</fullName>
    </submittedName>
</protein>
<dbReference type="NCBIfam" id="NF041644">
    <property type="entry name" value="CBO0543_fam"/>
    <property type="match status" value="1"/>
</dbReference>
<dbReference type="Proteomes" id="UP000641206">
    <property type="component" value="Unassembled WGS sequence"/>
</dbReference>
<feature type="transmembrane region" description="Helical" evidence="1">
    <location>
        <begin position="62"/>
        <end position="83"/>
    </location>
</feature>
<keyword evidence="1" id="KW-1133">Transmembrane helix</keyword>